<feature type="region of interest" description="Disordered" evidence="1">
    <location>
        <begin position="795"/>
        <end position="827"/>
    </location>
</feature>
<evidence type="ECO:0000313" key="4">
    <source>
        <dbReference type="EMBL" id="EFX81061.1"/>
    </source>
</evidence>
<dbReference type="KEGG" id="dpx:DAPPUDRAFT_317976"/>
<proteinExistence type="predicted"/>
<evidence type="ECO:0000313" key="5">
    <source>
        <dbReference type="Proteomes" id="UP000000305"/>
    </source>
</evidence>
<feature type="chain" id="PRO_5003241211" evidence="3">
    <location>
        <begin position="24"/>
        <end position="1204"/>
    </location>
</feature>
<dbReference type="HOGENOM" id="CLU_270431_0_0_1"/>
<keyword evidence="3" id="KW-0732">Signal</keyword>
<feature type="compositionally biased region" description="Low complexity" evidence="1">
    <location>
        <begin position="581"/>
        <end position="599"/>
    </location>
</feature>
<evidence type="ECO:0000256" key="3">
    <source>
        <dbReference type="SAM" id="SignalP"/>
    </source>
</evidence>
<feature type="transmembrane region" description="Helical" evidence="2">
    <location>
        <begin position="729"/>
        <end position="753"/>
    </location>
</feature>
<accession>E9GHH6</accession>
<organism evidence="4 5">
    <name type="scientific">Daphnia pulex</name>
    <name type="common">Water flea</name>
    <dbReference type="NCBI Taxonomy" id="6669"/>
    <lineage>
        <taxon>Eukaryota</taxon>
        <taxon>Metazoa</taxon>
        <taxon>Ecdysozoa</taxon>
        <taxon>Arthropoda</taxon>
        <taxon>Crustacea</taxon>
        <taxon>Branchiopoda</taxon>
        <taxon>Diplostraca</taxon>
        <taxon>Cladocera</taxon>
        <taxon>Anomopoda</taxon>
        <taxon>Daphniidae</taxon>
        <taxon>Daphnia</taxon>
    </lineage>
</organism>
<gene>
    <name evidence="4" type="ORF">DAPPUDRAFT_317976</name>
</gene>
<dbReference type="EMBL" id="GL732545">
    <property type="protein sequence ID" value="EFX81061.1"/>
    <property type="molecule type" value="Genomic_DNA"/>
</dbReference>
<feature type="signal peptide" evidence="3">
    <location>
        <begin position="1"/>
        <end position="23"/>
    </location>
</feature>
<name>E9GHH6_DAPPU</name>
<keyword evidence="2" id="KW-0812">Transmembrane</keyword>
<keyword evidence="2" id="KW-1133">Transmembrane helix</keyword>
<protein>
    <submittedName>
        <fullName evidence="4">Uncharacterized protein</fullName>
    </submittedName>
</protein>
<feature type="transmembrane region" description="Helical" evidence="2">
    <location>
        <begin position="1046"/>
        <end position="1074"/>
    </location>
</feature>
<keyword evidence="5" id="KW-1185">Reference proteome</keyword>
<reference evidence="4 5" key="1">
    <citation type="journal article" date="2011" name="Science">
        <title>The ecoresponsive genome of Daphnia pulex.</title>
        <authorList>
            <person name="Colbourne J.K."/>
            <person name="Pfrender M.E."/>
            <person name="Gilbert D."/>
            <person name="Thomas W.K."/>
            <person name="Tucker A."/>
            <person name="Oakley T.H."/>
            <person name="Tokishita S."/>
            <person name="Aerts A."/>
            <person name="Arnold G.J."/>
            <person name="Basu M.K."/>
            <person name="Bauer D.J."/>
            <person name="Caceres C.E."/>
            <person name="Carmel L."/>
            <person name="Casola C."/>
            <person name="Choi J.H."/>
            <person name="Detter J.C."/>
            <person name="Dong Q."/>
            <person name="Dusheyko S."/>
            <person name="Eads B.D."/>
            <person name="Frohlich T."/>
            <person name="Geiler-Samerotte K.A."/>
            <person name="Gerlach D."/>
            <person name="Hatcher P."/>
            <person name="Jogdeo S."/>
            <person name="Krijgsveld J."/>
            <person name="Kriventseva E.V."/>
            <person name="Kultz D."/>
            <person name="Laforsch C."/>
            <person name="Lindquist E."/>
            <person name="Lopez J."/>
            <person name="Manak J.R."/>
            <person name="Muller J."/>
            <person name="Pangilinan J."/>
            <person name="Patwardhan R.P."/>
            <person name="Pitluck S."/>
            <person name="Pritham E.J."/>
            <person name="Rechtsteiner A."/>
            <person name="Rho M."/>
            <person name="Rogozin I.B."/>
            <person name="Sakarya O."/>
            <person name="Salamov A."/>
            <person name="Schaack S."/>
            <person name="Shapiro H."/>
            <person name="Shiga Y."/>
            <person name="Skalitzky C."/>
            <person name="Smith Z."/>
            <person name="Souvorov A."/>
            <person name="Sung W."/>
            <person name="Tang Z."/>
            <person name="Tsuchiya D."/>
            <person name="Tu H."/>
            <person name="Vos H."/>
            <person name="Wang M."/>
            <person name="Wolf Y.I."/>
            <person name="Yamagata H."/>
            <person name="Yamada T."/>
            <person name="Ye Y."/>
            <person name="Shaw J.R."/>
            <person name="Andrews J."/>
            <person name="Crease T.J."/>
            <person name="Tang H."/>
            <person name="Lucas S.M."/>
            <person name="Robertson H.M."/>
            <person name="Bork P."/>
            <person name="Koonin E.V."/>
            <person name="Zdobnov E.M."/>
            <person name="Grigoriev I.V."/>
            <person name="Lynch M."/>
            <person name="Boore J.L."/>
        </authorList>
    </citation>
    <scope>NUCLEOTIDE SEQUENCE [LARGE SCALE GENOMIC DNA]</scope>
</reference>
<dbReference type="OrthoDB" id="6370209at2759"/>
<dbReference type="Proteomes" id="UP000000305">
    <property type="component" value="Unassembled WGS sequence"/>
</dbReference>
<feature type="region of interest" description="Disordered" evidence="1">
    <location>
        <begin position="569"/>
        <end position="601"/>
    </location>
</feature>
<sequence length="1204" mass="132119">MSSSLWTVVLMTLLLPLSDMASATQMFRQNDNRVFIFQIPLQQLDPKISPRIPDTTATEDSYLVALRESQINRNKVPAVAAVGQHHHQHHEKGHHHVEAHHHDVVEDATKQFKGQHHHSTQVPATYGHVSTTRPLTAMEKNYLRPHRPQLYSKKDAVPDSHIGEFHHQSEDEETSEEVMETSASDKVATLATRPFSSVSDVNSIYSTYSSNPARLVANKPPSIRKSFEITETAAVKASENGSEKPQENRKPIKKTLQIRVPEMLRVMTNRAANVVRNGMKTVGSTIGIPVRNSLIGKVNSLLPVVAALSVGRKKRSIPEAKGWKDNIHKSSIRTLGYMDFLAKLMNKPWQSATANINKFSSAGKRPLWLQFTRSTSRPFDSIRNGVTSNKAHSVVKRSTNLKMRNFRATALKRVIPWFHSAFSRNKNRRKESQVTHADGITDEGNFVEDNEVNVERLMYSPSAPQTSESEENETRMEQNVEMNVLLGDKDKISSTLMSELKGDELETVEKYTHGPVIIVLPPEEVPDSDETHKDAHSHEAVIPPENEFDANYDEDDVFKYTHGHGIIVANPLEDSNPAGDSSNETANSESNNIENNNVSPVIASSPGDQYIATGIFGDEVDSELDDLGSLMADILIAPLPVEAVVAEESVTESSLDPFDAVIIESADQENKPEIGLPVTSNLAHIFITGSSSSNNSPTSSSSSSSGSISSGGITGSTISAASVDPFASLYTFGLAAIGIFVLSLPIWVPIVAARMKRRRNKFRRNRSQSDFSSFYTNIMEFNPYSILMRNLMPSNSEEPFSDPGPLKSEEIYGPATSSDRPPTEFDNENSQLVEESDMDYNGVESKLPLSVGVSDSGATRKYTHSHGLVVYPSLESSFGSNNHYVGHHNGLPNLIKGSSDCPILSDGQQHSTITPSITSSPALIGETSVPVVEFPTADQGELDSTFSDVLSQLQTNIGLVSTGGSIDDLNFVDKDMDVVIVNAPPQVEAVEAEPEVLVDSPVVSNLANIIFTSPTSSSSSSSSSDSISSGGITGGDISSTSIANPFAFFLSFALVVAGIFVLSLPIWVPFVIAMRRRSHGPFRKKTLALAGIKTHGNSVPHYLPNQLKLPYDKYKAGPALPQPEYHSTTIEDYHHLTGNPNYSYNMDLNVKPYSALFGNLFPSYSNQFSDPGPIKSKDLYGPLNNFFLKARRRNSYNRKIQKKH</sequence>
<dbReference type="InParanoid" id="E9GHH6"/>
<dbReference type="AlphaFoldDB" id="E9GHH6"/>
<keyword evidence="2" id="KW-0472">Membrane</keyword>
<evidence type="ECO:0000256" key="2">
    <source>
        <dbReference type="SAM" id="Phobius"/>
    </source>
</evidence>
<evidence type="ECO:0000256" key="1">
    <source>
        <dbReference type="SAM" id="MobiDB-lite"/>
    </source>
</evidence>